<dbReference type="GO" id="GO:0016757">
    <property type="term" value="F:glycosyltransferase activity"/>
    <property type="evidence" value="ECO:0007669"/>
    <property type="project" value="InterPro"/>
</dbReference>
<feature type="transmembrane region" description="Helical" evidence="1">
    <location>
        <begin position="206"/>
        <end position="234"/>
    </location>
</feature>
<organism evidence="3 4">
    <name type="scientific">Candidatus Buchananbacteria bacterium RIFCSPHIGHO2_02_FULL_56_16</name>
    <dbReference type="NCBI Taxonomy" id="1797542"/>
    <lineage>
        <taxon>Bacteria</taxon>
        <taxon>Candidatus Buchananiibacteriota</taxon>
    </lineage>
</organism>
<evidence type="ECO:0000256" key="1">
    <source>
        <dbReference type="SAM" id="Phobius"/>
    </source>
</evidence>
<feature type="transmembrane region" description="Helical" evidence="1">
    <location>
        <begin position="56"/>
        <end position="73"/>
    </location>
</feature>
<dbReference type="GO" id="GO:0044038">
    <property type="term" value="P:cell wall macromolecule biosynthetic process"/>
    <property type="evidence" value="ECO:0007669"/>
    <property type="project" value="InterPro"/>
</dbReference>
<name>A0A1G1YFQ4_9BACT</name>
<sequence>MLISLFLGATYAVMIQASHVLWWGLQGDEIFVGAFLERVASGQFFSDFFYASLPPFYPPLYFWLVGGLGWILGTNGIGAAHLGVLLTLMLTPLITYWWQVRYWTKHDEQPMERWRIAVTTAAVFVVADWSAVIFKPYEFISAVLICFWTVFLFQDLQRQRFGVWRILSYGVSGGLLLMTFYFWFFPAVLAAVLFKLTAPDAIRGYWLRLAMVLITVAVVSLPFTAPLAVAYLQLGAENMQPAFFIPEDLNLFSPFLNFSAAGALSLAGLFTIAWYWRRPYVRALGALLAATYLWQLLNVVALAVDQSSLLPSKPFLFLATAVLMIAAGYGIGEAVSSRVRRPEQRAGLFVVGLVLLAAQLPGGSFIDDPAVRQRLVAMKQPLPEEIGQVVEKLSQVNDLKDLTILSSGIPQISAYLPLNYYISYNVHFSHPAAHFSERYAFVADLGRSASAAEFYQKLKRSPFEPIDALLLFKGEGSYPFLFWLDDYPHGAAENQIDVPADLIDRQYFDTIFEDKHFVFLRVK</sequence>
<dbReference type="InterPro" id="IPR020963">
    <property type="entry name" value="ArabinofuranosylTrfase_AftA_N"/>
</dbReference>
<protein>
    <recommendedName>
        <fullName evidence="2">Arabinofuranosyltransferase AftA N-terminal domain-containing protein</fullName>
    </recommendedName>
</protein>
<reference evidence="3 4" key="1">
    <citation type="journal article" date="2016" name="Nat. Commun.">
        <title>Thousands of microbial genomes shed light on interconnected biogeochemical processes in an aquifer system.</title>
        <authorList>
            <person name="Anantharaman K."/>
            <person name="Brown C.T."/>
            <person name="Hug L.A."/>
            <person name="Sharon I."/>
            <person name="Castelle C.J."/>
            <person name="Probst A.J."/>
            <person name="Thomas B.C."/>
            <person name="Singh A."/>
            <person name="Wilkins M.J."/>
            <person name="Karaoz U."/>
            <person name="Brodie E.L."/>
            <person name="Williams K.H."/>
            <person name="Hubbard S.S."/>
            <person name="Banfield J.F."/>
        </authorList>
    </citation>
    <scope>NUCLEOTIDE SEQUENCE [LARGE SCALE GENOMIC DNA]</scope>
</reference>
<dbReference type="STRING" id="1797542.A3J59_04200"/>
<dbReference type="Proteomes" id="UP000177310">
    <property type="component" value="Unassembled WGS sequence"/>
</dbReference>
<feature type="transmembrane region" description="Helical" evidence="1">
    <location>
        <begin position="283"/>
        <end position="303"/>
    </location>
</feature>
<feature type="transmembrane region" description="Helical" evidence="1">
    <location>
        <begin position="347"/>
        <end position="366"/>
    </location>
</feature>
<feature type="transmembrane region" description="Helical" evidence="1">
    <location>
        <begin position="315"/>
        <end position="335"/>
    </location>
</feature>
<feature type="domain" description="Arabinofuranosyltransferase AftA N-terminal" evidence="2">
    <location>
        <begin position="3"/>
        <end position="328"/>
    </location>
</feature>
<dbReference type="GO" id="GO:0005886">
    <property type="term" value="C:plasma membrane"/>
    <property type="evidence" value="ECO:0007669"/>
    <property type="project" value="InterPro"/>
</dbReference>
<evidence type="ECO:0000313" key="4">
    <source>
        <dbReference type="Proteomes" id="UP000177310"/>
    </source>
</evidence>
<accession>A0A1G1YFQ4</accession>
<keyword evidence="1" id="KW-0812">Transmembrane</keyword>
<feature type="transmembrane region" description="Helical" evidence="1">
    <location>
        <begin position="254"/>
        <end position="276"/>
    </location>
</feature>
<comment type="caution">
    <text evidence="3">The sequence shown here is derived from an EMBL/GenBank/DDBJ whole genome shotgun (WGS) entry which is preliminary data.</text>
</comment>
<proteinExistence type="predicted"/>
<keyword evidence="1" id="KW-1133">Transmembrane helix</keyword>
<dbReference type="Pfam" id="PF12250">
    <property type="entry name" value="AftA_N"/>
    <property type="match status" value="1"/>
</dbReference>
<dbReference type="AlphaFoldDB" id="A0A1G1YFQ4"/>
<dbReference type="EMBL" id="MHIL01000032">
    <property type="protein sequence ID" value="OGY50317.1"/>
    <property type="molecule type" value="Genomic_DNA"/>
</dbReference>
<feature type="transmembrane region" description="Helical" evidence="1">
    <location>
        <begin position="80"/>
        <end position="99"/>
    </location>
</feature>
<evidence type="ECO:0000259" key="2">
    <source>
        <dbReference type="Pfam" id="PF12250"/>
    </source>
</evidence>
<evidence type="ECO:0000313" key="3">
    <source>
        <dbReference type="EMBL" id="OGY50317.1"/>
    </source>
</evidence>
<feature type="transmembrane region" description="Helical" evidence="1">
    <location>
        <begin position="166"/>
        <end position="194"/>
    </location>
</feature>
<gene>
    <name evidence="3" type="ORF">A3J59_04200</name>
</gene>
<feature type="transmembrane region" description="Helical" evidence="1">
    <location>
        <begin position="114"/>
        <end position="132"/>
    </location>
</feature>
<keyword evidence="1" id="KW-0472">Membrane</keyword>
<feature type="transmembrane region" description="Helical" evidence="1">
    <location>
        <begin position="137"/>
        <end position="154"/>
    </location>
</feature>